<dbReference type="Gene3D" id="2.40.50.100">
    <property type="match status" value="1"/>
</dbReference>
<dbReference type="InterPro" id="IPR013815">
    <property type="entry name" value="ATP_grasp_subdomain_1"/>
</dbReference>
<dbReference type="FunFam" id="3.30.1490.20:FF:000003">
    <property type="entry name" value="acetyl-CoA carboxylase isoform X1"/>
    <property type="match status" value="1"/>
</dbReference>
<name>A0A9W9VPZ0_9EURO</name>
<dbReference type="PROSITE" id="PS50989">
    <property type="entry name" value="COA_CT_CTER"/>
    <property type="match status" value="1"/>
</dbReference>
<comment type="cofactor">
    <cofactor evidence="1">
        <name>biotin</name>
        <dbReference type="ChEBI" id="CHEBI:57586"/>
    </cofactor>
</comment>
<dbReference type="Pfam" id="PF21385">
    <property type="entry name" value="ACCA_BT"/>
    <property type="match status" value="1"/>
</dbReference>
<evidence type="ECO:0000256" key="10">
    <source>
        <dbReference type="ARBA" id="ARBA00023267"/>
    </source>
</evidence>
<dbReference type="Pfam" id="PF00364">
    <property type="entry name" value="Biotin_lipoyl"/>
    <property type="match status" value="1"/>
</dbReference>
<dbReference type="Proteomes" id="UP001147747">
    <property type="component" value="Unassembled WGS sequence"/>
</dbReference>
<dbReference type="CDD" id="cd06850">
    <property type="entry name" value="biotinyl_domain"/>
    <property type="match status" value="1"/>
</dbReference>
<comment type="catalytic activity">
    <reaction evidence="13">
        <text>N(6)-biotinyl-L-lysyl-[protein] + hydrogencarbonate + ATP = N(6)-carboxybiotinyl-L-lysyl-[protein] + ADP + phosphate + H(+)</text>
        <dbReference type="Rhea" id="RHEA:13501"/>
        <dbReference type="Rhea" id="RHEA-COMP:10505"/>
        <dbReference type="Rhea" id="RHEA-COMP:10506"/>
        <dbReference type="ChEBI" id="CHEBI:15378"/>
        <dbReference type="ChEBI" id="CHEBI:17544"/>
        <dbReference type="ChEBI" id="CHEBI:30616"/>
        <dbReference type="ChEBI" id="CHEBI:43474"/>
        <dbReference type="ChEBI" id="CHEBI:83144"/>
        <dbReference type="ChEBI" id="CHEBI:83145"/>
        <dbReference type="ChEBI" id="CHEBI:456216"/>
        <dbReference type="EC" id="6.3.4.14"/>
    </reaction>
</comment>
<evidence type="ECO:0000256" key="14">
    <source>
        <dbReference type="PROSITE-ProRule" id="PRU00409"/>
    </source>
</evidence>
<evidence type="ECO:0000256" key="11">
    <source>
        <dbReference type="ARBA" id="ARBA00023268"/>
    </source>
</evidence>
<keyword evidence="9" id="KW-0275">Fatty acid biosynthesis</keyword>
<dbReference type="SUPFAM" id="SSF56059">
    <property type="entry name" value="Glutathione synthetase ATP-binding domain-like"/>
    <property type="match status" value="1"/>
</dbReference>
<feature type="domain" description="Lipoyl-binding" evidence="16">
    <location>
        <begin position="662"/>
        <end position="736"/>
    </location>
</feature>
<comment type="caution">
    <text evidence="21">The sequence shown here is derived from an EMBL/GenBank/DDBJ whole genome shotgun (WGS) entry which is preliminary data.</text>
</comment>
<evidence type="ECO:0000256" key="2">
    <source>
        <dbReference type="ARBA" id="ARBA00004956"/>
    </source>
</evidence>
<dbReference type="InterPro" id="IPR000089">
    <property type="entry name" value="Biotin_lipoyl"/>
</dbReference>
<dbReference type="InterPro" id="IPR029045">
    <property type="entry name" value="ClpP/crotonase-like_dom_sf"/>
</dbReference>
<keyword evidence="6" id="KW-0276">Fatty acid metabolism</keyword>
<dbReference type="FunFam" id="2.40.50.100:FF:000005">
    <property type="entry name" value="Acetyl-CoA carboxylase 1"/>
    <property type="match status" value="1"/>
</dbReference>
<dbReference type="InterPro" id="IPR013537">
    <property type="entry name" value="AcCoA_COase_cen"/>
</dbReference>
<dbReference type="RefSeq" id="XP_056484961.1">
    <property type="nucleotide sequence ID" value="XM_056634341.1"/>
</dbReference>
<dbReference type="SMART" id="SM00878">
    <property type="entry name" value="Biotin_carb_C"/>
    <property type="match status" value="1"/>
</dbReference>
<evidence type="ECO:0000256" key="5">
    <source>
        <dbReference type="ARBA" id="ARBA00022741"/>
    </source>
</evidence>
<keyword evidence="22" id="KW-1185">Reference proteome</keyword>
<evidence type="ECO:0000256" key="3">
    <source>
        <dbReference type="ARBA" id="ARBA00022516"/>
    </source>
</evidence>
<dbReference type="GO" id="GO:0046872">
    <property type="term" value="F:metal ion binding"/>
    <property type="evidence" value="ECO:0007669"/>
    <property type="project" value="InterPro"/>
</dbReference>
<dbReference type="Pfam" id="PF02785">
    <property type="entry name" value="Biotin_carb_C"/>
    <property type="match status" value="1"/>
</dbReference>
<dbReference type="Gene3D" id="3.40.50.20">
    <property type="match status" value="1"/>
</dbReference>
<keyword evidence="10" id="KW-0092">Biotin</keyword>
<keyword evidence="3" id="KW-0444">Lipid biosynthesis</keyword>
<feature type="region of interest" description="Disordered" evidence="15">
    <location>
        <begin position="1"/>
        <end position="22"/>
    </location>
</feature>
<dbReference type="GO" id="GO:0005739">
    <property type="term" value="C:mitochondrion"/>
    <property type="evidence" value="ECO:0007669"/>
    <property type="project" value="TreeGrafter"/>
</dbReference>
<gene>
    <name evidence="21" type="ORF">N7509_009704</name>
</gene>
<dbReference type="InterPro" id="IPR011764">
    <property type="entry name" value="Biotin_carboxylation_dom"/>
</dbReference>
<organism evidence="21 22">
    <name type="scientific">Penicillium cosmopolitanum</name>
    <dbReference type="NCBI Taxonomy" id="1131564"/>
    <lineage>
        <taxon>Eukaryota</taxon>
        <taxon>Fungi</taxon>
        <taxon>Dikarya</taxon>
        <taxon>Ascomycota</taxon>
        <taxon>Pezizomycotina</taxon>
        <taxon>Eurotiomycetes</taxon>
        <taxon>Eurotiomycetidae</taxon>
        <taxon>Eurotiales</taxon>
        <taxon>Aspergillaceae</taxon>
        <taxon>Penicillium</taxon>
    </lineage>
</organism>
<dbReference type="InterPro" id="IPR049076">
    <property type="entry name" value="ACCA"/>
</dbReference>
<keyword evidence="7 14" id="KW-0067">ATP-binding</keyword>
<evidence type="ECO:0000313" key="21">
    <source>
        <dbReference type="EMBL" id="KAJ5387163.1"/>
    </source>
</evidence>
<keyword evidence="11" id="KW-0511">Multifunctional enzyme</keyword>
<dbReference type="InterPro" id="IPR016185">
    <property type="entry name" value="PreATP-grasp_dom_sf"/>
</dbReference>
<dbReference type="PANTHER" id="PTHR45728:SF3">
    <property type="entry name" value="ACETYL-COA CARBOXYLASE"/>
    <property type="match status" value="1"/>
</dbReference>
<dbReference type="PROSITE" id="PS50975">
    <property type="entry name" value="ATP_GRASP"/>
    <property type="match status" value="1"/>
</dbReference>
<dbReference type="InterPro" id="IPR011761">
    <property type="entry name" value="ATP-grasp"/>
</dbReference>
<dbReference type="Pfam" id="PF01039">
    <property type="entry name" value="Carboxyl_trans"/>
    <property type="match status" value="1"/>
</dbReference>
<evidence type="ECO:0000256" key="7">
    <source>
        <dbReference type="ARBA" id="ARBA00022840"/>
    </source>
</evidence>
<evidence type="ECO:0000256" key="6">
    <source>
        <dbReference type="ARBA" id="ARBA00022832"/>
    </source>
</evidence>
<evidence type="ECO:0000256" key="15">
    <source>
        <dbReference type="SAM" id="MobiDB-lite"/>
    </source>
</evidence>
<dbReference type="InterPro" id="IPR011763">
    <property type="entry name" value="COA_CT_C"/>
</dbReference>
<dbReference type="InterPro" id="IPR001882">
    <property type="entry name" value="Biotin_BS"/>
</dbReference>
<dbReference type="SUPFAM" id="SSF52440">
    <property type="entry name" value="PreATP-grasp domain"/>
    <property type="match status" value="1"/>
</dbReference>
<evidence type="ECO:0000256" key="9">
    <source>
        <dbReference type="ARBA" id="ARBA00023160"/>
    </source>
</evidence>
<dbReference type="Pfam" id="PF00289">
    <property type="entry name" value="Biotin_carb_N"/>
    <property type="match status" value="1"/>
</dbReference>
<evidence type="ECO:0000259" key="18">
    <source>
        <dbReference type="PROSITE" id="PS50979"/>
    </source>
</evidence>
<dbReference type="InterPro" id="IPR005479">
    <property type="entry name" value="CPAse_ATP-bd"/>
</dbReference>
<dbReference type="PROSITE" id="PS50979">
    <property type="entry name" value="BC"/>
    <property type="match status" value="1"/>
</dbReference>
<dbReference type="InterPro" id="IPR011053">
    <property type="entry name" value="Single_hybrid_motif"/>
</dbReference>
<dbReference type="Gene3D" id="3.90.1770.10">
    <property type="entry name" value="PreATP-grasp domain"/>
    <property type="match status" value="1"/>
</dbReference>
<accession>A0A9W9VPZ0</accession>
<dbReference type="SUPFAM" id="SSF51230">
    <property type="entry name" value="Single hybrid motif"/>
    <property type="match status" value="1"/>
</dbReference>
<dbReference type="FunFam" id="2.40.460.10:FF:000001">
    <property type="entry name" value="Acetyl-CoA carboxylase 1"/>
    <property type="match status" value="1"/>
</dbReference>
<evidence type="ECO:0000256" key="1">
    <source>
        <dbReference type="ARBA" id="ARBA00001953"/>
    </source>
</evidence>
<feature type="domain" description="CoA carboxyltransferase N-terminal" evidence="19">
    <location>
        <begin position="1459"/>
        <end position="1801"/>
    </location>
</feature>
<evidence type="ECO:0000313" key="22">
    <source>
        <dbReference type="Proteomes" id="UP001147747"/>
    </source>
</evidence>
<protein>
    <submittedName>
        <fullName evidence="21">Acetyl-CoA carboxylase</fullName>
    </submittedName>
</protein>
<dbReference type="Gene3D" id="3.30.470.20">
    <property type="entry name" value="ATP-grasp fold, B domain"/>
    <property type="match status" value="1"/>
</dbReference>
<dbReference type="OrthoDB" id="14612at2759"/>
<dbReference type="InterPro" id="IPR005482">
    <property type="entry name" value="Biotin_COase_C"/>
</dbReference>
<dbReference type="InterPro" id="IPR049074">
    <property type="entry name" value="ACCA_BT"/>
</dbReference>
<dbReference type="PROSITE" id="PS00866">
    <property type="entry name" value="CPSASE_1"/>
    <property type="match status" value="1"/>
</dbReference>
<evidence type="ECO:0000259" key="19">
    <source>
        <dbReference type="PROSITE" id="PS50980"/>
    </source>
</evidence>
<evidence type="ECO:0000256" key="4">
    <source>
        <dbReference type="ARBA" id="ARBA00022598"/>
    </source>
</evidence>
<dbReference type="PROSITE" id="PS00188">
    <property type="entry name" value="BIOTIN"/>
    <property type="match status" value="1"/>
</dbReference>
<dbReference type="SUPFAM" id="SSF51246">
    <property type="entry name" value="Rudiment single hybrid motif"/>
    <property type="match status" value="1"/>
</dbReference>
<keyword evidence="5 14" id="KW-0547">Nucleotide-binding</keyword>
<evidence type="ECO:0000256" key="12">
    <source>
        <dbReference type="ARBA" id="ARBA00048065"/>
    </source>
</evidence>
<keyword evidence="4" id="KW-0436">Ligase</keyword>
<reference evidence="21" key="2">
    <citation type="journal article" date="2023" name="IMA Fungus">
        <title>Comparative genomic study of the Penicillium genus elucidates a diverse pangenome and 15 lateral gene transfer events.</title>
        <authorList>
            <person name="Petersen C."/>
            <person name="Sorensen T."/>
            <person name="Nielsen M.R."/>
            <person name="Sondergaard T.E."/>
            <person name="Sorensen J.L."/>
            <person name="Fitzpatrick D.A."/>
            <person name="Frisvad J.C."/>
            <person name="Nielsen K.L."/>
        </authorList>
    </citation>
    <scope>NUCLEOTIDE SEQUENCE</scope>
    <source>
        <strain evidence="21">IBT 29677</strain>
    </source>
</reference>
<evidence type="ECO:0000256" key="13">
    <source>
        <dbReference type="ARBA" id="ARBA00048600"/>
    </source>
</evidence>
<keyword evidence="8" id="KW-0443">Lipid metabolism</keyword>
<comment type="pathway">
    <text evidence="2">Lipid metabolism; malonyl-CoA biosynthesis; malonyl-CoA from acetyl-CoA: step 1/1.</text>
</comment>
<dbReference type="GO" id="GO:0005524">
    <property type="term" value="F:ATP binding"/>
    <property type="evidence" value="ECO:0007669"/>
    <property type="project" value="UniProtKB-UniRule"/>
</dbReference>
<dbReference type="InterPro" id="IPR005481">
    <property type="entry name" value="BC-like_N"/>
</dbReference>
<feature type="domain" description="CoA carboxyltransferase C-terminal" evidence="20">
    <location>
        <begin position="1805"/>
        <end position="2041"/>
    </location>
</feature>
<evidence type="ECO:0000259" key="17">
    <source>
        <dbReference type="PROSITE" id="PS50975"/>
    </source>
</evidence>
<reference evidence="21" key="1">
    <citation type="submission" date="2022-12" db="EMBL/GenBank/DDBJ databases">
        <authorList>
            <person name="Petersen C."/>
        </authorList>
    </citation>
    <scope>NUCLEOTIDE SEQUENCE</scope>
    <source>
        <strain evidence="21">IBT 29677</strain>
    </source>
</reference>
<dbReference type="GeneID" id="81373321"/>
<evidence type="ECO:0000256" key="8">
    <source>
        <dbReference type="ARBA" id="ARBA00023098"/>
    </source>
</evidence>
<dbReference type="FunFam" id="3.40.50.20:FF:000005">
    <property type="entry name" value="acetyl-CoA carboxylase isoform X2"/>
    <property type="match status" value="1"/>
</dbReference>
<dbReference type="PROSITE" id="PS50968">
    <property type="entry name" value="BIOTINYL_LIPOYL"/>
    <property type="match status" value="1"/>
</dbReference>
<dbReference type="InterPro" id="IPR011762">
    <property type="entry name" value="COA_CT_N"/>
</dbReference>
<evidence type="ECO:0000259" key="16">
    <source>
        <dbReference type="PROSITE" id="PS50968"/>
    </source>
</evidence>
<dbReference type="GO" id="GO:0006633">
    <property type="term" value="P:fatty acid biosynthetic process"/>
    <property type="evidence" value="ECO:0007669"/>
    <property type="project" value="UniProtKB-KW"/>
</dbReference>
<dbReference type="EMBL" id="JAPZBU010000009">
    <property type="protein sequence ID" value="KAJ5387163.1"/>
    <property type="molecule type" value="Genomic_DNA"/>
</dbReference>
<dbReference type="PANTHER" id="PTHR45728">
    <property type="entry name" value="ACETYL-COA CARBOXYLASE, ISOFORM A"/>
    <property type="match status" value="1"/>
</dbReference>
<proteinExistence type="predicted"/>
<comment type="catalytic activity">
    <reaction evidence="12">
        <text>hydrogencarbonate + acetyl-CoA + ATP = malonyl-CoA + ADP + phosphate + H(+)</text>
        <dbReference type="Rhea" id="RHEA:11308"/>
        <dbReference type="ChEBI" id="CHEBI:15378"/>
        <dbReference type="ChEBI" id="CHEBI:17544"/>
        <dbReference type="ChEBI" id="CHEBI:30616"/>
        <dbReference type="ChEBI" id="CHEBI:43474"/>
        <dbReference type="ChEBI" id="CHEBI:57288"/>
        <dbReference type="ChEBI" id="CHEBI:57384"/>
        <dbReference type="ChEBI" id="CHEBI:456216"/>
        <dbReference type="EC" id="6.4.1.2"/>
    </reaction>
</comment>
<dbReference type="GO" id="GO:0003989">
    <property type="term" value="F:acetyl-CoA carboxylase activity"/>
    <property type="evidence" value="ECO:0007669"/>
    <property type="project" value="UniProtKB-EC"/>
</dbReference>
<feature type="domain" description="Biotin carboxylation" evidence="18">
    <location>
        <begin position="48"/>
        <end position="535"/>
    </location>
</feature>
<feature type="domain" description="ATP-grasp" evidence="17">
    <location>
        <begin position="190"/>
        <end position="387"/>
    </location>
</feature>
<dbReference type="Pfam" id="PF08326">
    <property type="entry name" value="ACC_central"/>
    <property type="match status" value="1"/>
</dbReference>
<dbReference type="PROSITE" id="PS00867">
    <property type="entry name" value="CPSASE_2"/>
    <property type="match status" value="1"/>
</dbReference>
<dbReference type="InterPro" id="IPR011054">
    <property type="entry name" value="Rudment_hybrid_motif"/>
</dbReference>
<dbReference type="SUPFAM" id="SSF52096">
    <property type="entry name" value="ClpP/crotonase"/>
    <property type="match status" value="2"/>
</dbReference>
<evidence type="ECO:0000259" key="20">
    <source>
        <dbReference type="PROSITE" id="PS50989"/>
    </source>
</evidence>
<sequence length="2041" mass="227839">MGVTNGNSSSMATKHDELPSHFIGGNRLDQAPPSSVKDFVVEHGGHSVITSVLIANNGIAAVKEIRSVRKWAYETFGNERAIQFTVMATPEDLHANADYIRMADQYVEVPGGTNNNNYANVELIVDVAERMDVHAVWAGWGHASENPRGSFSSVPPASAMRSLGDKISSTIVAQHAGVPCIPWSGTGVDDVEVDSHGIVTVQDDIYNKGCTFSPEQGLAKAKEIGFPVMVKASEGGGGKGIRKVENEEEFTSLYNAAANEIPGSPIFIMKLAGNARHLEVQLLADQYGNNISLFGRDCSVQRRHQKIIEEAPVTIAKPITFQAMEKAAVSLGRLVGYVSAGTVEYLYSHSDDKFYFLELNPRLQVEHPTTEMVSGVNLPAAQLQIAMGIPLHQIRDIRLLYGVDPNTSSDIDFDFSSEESFKVQRRPQPKGHTTACRITSEDPGEGFKPSSGTMHELNFRSSLQRLGLLLCRQFGHIFAYGENRSASRKHMVVALKELSIRGDFRTTVEYLIKLLETPAFEDNTITTGWLDQLISNKLTAERPDPNVATICGAVTKAHLASEAGVEEYRKGLEKGQVPAKDVLKTVFPVDFIYEGYRYKFTATRAGLDSYHLFINGSKCSVGVRALADGGLLVLLNGRSHNVYWKEEPAATRLSVDGKTCLLEQENDPTQLRSPSPGKLVKFTLENGEHVRAGQAYAEVEVMKMYMPLIAAEDGIVQLIKQPGATLEAGDILGILALDDPSRRFALLYTILENILRGFDNQVIMGATLKELVEVLRNPELPYGEWNAQSSALHSRMPQKLDTQLQTVVDKAKARKAEFPAKTLQKTIVKFLEENVNPADAEILKATILPLVQVINKYLDGLKTNEYNVFIALLEQYYQIEKLFSTGTKRDEDVILKLREENKEDIVSVVHTVLSHSRIGSKNNLVLAILDMYRPNQPNVENVGKHFKPILKKLTELEARAAAKVTLKAREVLIQCAMPSLEERLSQMEHILRSSVVESRYGETGWEHREPDFGALKEVVDSKYTVFDVLPRFFTHQDPWVTLAALEVYVRRAYRAYTLKGIDYSAGNEPPFLSWDFTLGKLGQPEFGSVSSTQPSAPGTPTTEINPFKRINSISDMSYMVNDPYTDPVRKGVIMPVQYLEDAEEFLPRALEAFPKAGAAKRPEQGLIANLEGKRRPTVKTENDNELTGVLNIAVRDIEEDDDSQLVIQMQKMLDDNKEELLARRIRRVTFICGREGVYPGYFTFRGPAYEEDLSIRHSEPALAFQLELGRLSKFNIKPVFTENRNIHVYEAIGKGPENDKAVDKRYFIRAVVRPGRLRDDIPTAEYLISEADRLMNDILDALEIIGNNNSDLNHIFINFSPVFNLEPTDVEQALAGFLDRFGRRLWRLRVTGAEIRILCTDPATGMPYPLRVIISNTYGFIIQVELYIERKSEKGEWIFQSIGGTTKLGSMHMRAVSTPYPTKEWLQPKRYKAHLMGTQYVYDFPELFRQAFQNSWDRAVENIPSLASQRPATGECIDYSELVLDDLDNLIEVTREPGTNSHGMVGWIVTARTPEYPRGRRFIIVANDITFQIGSFGPQEDKFFHKCTELARKLGIPRIYLSANSGARIGMADELIPFFSVAWNDASKPEAGFKYLYLTPEVKKRFDATKKKEVITELIHDEGEERHKITTVIGAKDGLGVECLKGSGLIAGATSKAYEDIFTITLVTCRSVGIGAYLVRLGQRAIQVEGQPIILTGAPAINKLLGREVYTSNLQLGGTQIMYKNGVSHMTANDDFEGVEKIVGWMGFVPDKKGAPIPIRPWSDDWDRDIGYYPPAKQAYDPRWLIAGKQEEEGFLPGLFDKDSFEEALGGWARTVVVGRARLGGIPMGVIAVETRSVENVTPADPANPDSMEMISQEAGGVWYPNSAYKTAQALRDFNNGEQLPVMILANWRGFSGGQRDMYNEVLKYGSYIVDALVKYEQPIFVYIPPHGELRGGSWVVIDPTINPDQMEMYADEESRGGVLEPEGIVNIKYRRDKQLDTMARLDQTYGDLRRSLEDTT</sequence>
<dbReference type="Gene3D" id="3.30.1490.20">
    <property type="entry name" value="ATP-grasp fold, A domain"/>
    <property type="match status" value="1"/>
</dbReference>
<dbReference type="Gene3D" id="2.40.460.10">
    <property type="entry name" value="Biotin dependent carboxylase carboxyltransferase"/>
    <property type="match status" value="1"/>
</dbReference>
<dbReference type="Gene3D" id="3.90.226.10">
    <property type="entry name" value="2-enoyl-CoA Hydratase, Chain A, domain 1"/>
    <property type="match status" value="2"/>
</dbReference>
<dbReference type="PROSITE" id="PS50980">
    <property type="entry name" value="COA_CT_NTER"/>
    <property type="match status" value="1"/>
</dbReference>
<dbReference type="GO" id="GO:0004075">
    <property type="term" value="F:biotin carboxylase activity"/>
    <property type="evidence" value="ECO:0007669"/>
    <property type="project" value="UniProtKB-EC"/>
</dbReference>
<feature type="compositionally biased region" description="Polar residues" evidence="15">
    <location>
        <begin position="1"/>
        <end position="12"/>
    </location>
</feature>
<dbReference type="Pfam" id="PF02786">
    <property type="entry name" value="CPSase_L_D2"/>
    <property type="match status" value="1"/>
</dbReference>
<dbReference type="InterPro" id="IPR034733">
    <property type="entry name" value="AcCoA_carboxyl_beta"/>
</dbReference>